<accession>E3H070</accession>
<evidence type="ECO:0000313" key="2">
    <source>
        <dbReference type="Proteomes" id="UP000000387"/>
    </source>
</evidence>
<protein>
    <submittedName>
        <fullName evidence="1">Uncharacterized protein</fullName>
    </submittedName>
</protein>
<dbReference type="HOGENOM" id="CLU_2976515_0_0_11"/>
<name>E3H070_ROTDC</name>
<dbReference type="KEGG" id="rdn:HMPREF0733_10419"/>
<dbReference type="EMBL" id="CP002280">
    <property type="protein sequence ID" value="ADP39877.1"/>
    <property type="molecule type" value="Genomic_DNA"/>
</dbReference>
<reference evidence="2" key="1">
    <citation type="submission" date="2010-10" db="EMBL/GenBank/DDBJ databases">
        <title>The complete genome of Rothia dentocariosa ATCC 17931.</title>
        <authorList>
            <person name="Muzny D."/>
            <person name="Qin X."/>
            <person name="Buhay C."/>
            <person name="Dugan-Rocha S."/>
            <person name="Ding Y."/>
            <person name="Chen G."/>
            <person name="Hawes A."/>
            <person name="Holder M."/>
            <person name="Jhangiani S."/>
            <person name="Johnson A."/>
            <person name="Khan Z."/>
            <person name="Li Z."/>
            <person name="Liu W."/>
            <person name="Liu X."/>
            <person name="Perez L."/>
            <person name="Shen H."/>
            <person name="Wang Q."/>
            <person name="Watt J."/>
            <person name="Xi L."/>
            <person name="Xin Y."/>
            <person name="Zhou J."/>
            <person name="Deng J."/>
            <person name="Jiang H."/>
            <person name="Liu Y."/>
            <person name="Qu J."/>
            <person name="Song X.-Z."/>
            <person name="Zhang L."/>
            <person name="Villasana D."/>
            <person name="Johnson A."/>
            <person name="Liu J."/>
            <person name="Liyanage D."/>
            <person name="Lorensuhewa L."/>
            <person name="Robinson T."/>
            <person name="Song A."/>
            <person name="Song B.-B."/>
            <person name="Dinh H."/>
            <person name="Thornton R."/>
            <person name="Coyle M."/>
            <person name="Francisco L."/>
            <person name="Jackson L."/>
            <person name="Javaid M."/>
            <person name="Korchina V."/>
            <person name="Kovar C."/>
            <person name="Mata R."/>
            <person name="Mathew T."/>
            <person name="Ngo R."/>
            <person name="Nguyen L."/>
            <person name="Nguyen N."/>
            <person name="Okwuonu G."/>
            <person name="Ongeri F."/>
            <person name="Pham C."/>
            <person name="Simmons D."/>
            <person name="Wilczek-Boney K."/>
            <person name="Hale W."/>
            <person name="Jakkamsetti A."/>
            <person name="Pham P."/>
            <person name="Ruth R."/>
            <person name="San Lucas F."/>
            <person name="Warren J."/>
            <person name="Zhang J."/>
            <person name="Zhao Z."/>
            <person name="Zhou C."/>
            <person name="Zhu D."/>
            <person name="Lee S."/>
            <person name="Bess C."/>
            <person name="Blankenburg K."/>
            <person name="Forbes L."/>
            <person name="Fu Q."/>
            <person name="Gubbala S."/>
            <person name="Hirani K."/>
            <person name="Jayaseelan J.C."/>
            <person name="Lara F."/>
            <person name="Munidasa M."/>
            <person name="Palculict T."/>
            <person name="Patil S."/>
            <person name="Pu L.-L."/>
            <person name="Saada N."/>
            <person name="Tang L."/>
            <person name="Weissenberger G."/>
            <person name="Zhu Y."/>
            <person name="Hemphill L."/>
            <person name="Shang Y."/>
            <person name="Youmans B."/>
            <person name="Ayvaz T."/>
            <person name="Ross M."/>
            <person name="Santibanez J."/>
            <person name="Aqrawi P."/>
            <person name="Gross S."/>
            <person name="Joshi V."/>
            <person name="Fowler G."/>
            <person name="Nazareth L."/>
            <person name="Reid J."/>
            <person name="Worley K."/>
            <person name="Petrosino J."/>
            <person name="Highlander S."/>
            <person name="Gibbs R."/>
        </authorList>
    </citation>
    <scope>NUCLEOTIDE SEQUENCE [LARGE SCALE GENOMIC DNA]</scope>
    <source>
        <strain evidence="2">ATCC 17931 / CDC X599 / XDIA</strain>
    </source>
</reference>
<gene>
    <name evidence="1" type="ordered locus">HMPREF0733_10419</name>
</gene>
<sequence length="58" mass="7075">MCKPRTHRIDLNSDVIYIERKNVLKPSFFEKNHKFLEFSAEYMIFFWYADSQLSSQKP</sequence>
<organism evidence="1 2">
    <name type="scientific">Rothia dentocariosa (strain ATCC 17931 / CDC X599 / XDIA)</name>
    <dbReference type="NCBI Taxonomy" id="762948"/>
    <lineage>
        <taxon>Bacteria</taxon>
        <taxon>Bacillati</taxon>
        <taxon>Actinomycetota</taxon>
        <taxon>Actinomycetes</taxon>
        <taxon>Micrococcales</taxon>
        <taxon>Micrococcaceae</taxon>
        <taxon>Rothia</taxon>
    </lineage>
</organism>
<dbReference type="AlphaFoldDB" id="E3H070"/>
<proteinExistence type="predicted"/>
<evidence type="ECO:0000313" key="1">
    <source>
        <dbReference type="EMBL" id="ADP39877.1"/>
    </source>
</evidence>
<dbReference type="Proteomes" id="UP000000387">
    <property type="component" value="Chromosome"/>
</dbReference>